<feature type="compositionally biased region" description="Low complexity" evidence="8">
    <location>
        <begin position="235"/>
        <end position="247"/>
    </location>
</feature>
<dbReference type="PROSITE" id="PS50030">
    <property type="entry name" value="UBA"/>
    <property type="match status" value="1"/>
</dbReference>
<dbReference type="PANTHER" id="PTHR11254">
    <property type="entry name" value="HECT DOMAIN UBIQUITIN-PROTEIN LIGASE"/>
    <property type="match status" value="1"/>
</dbReference>
<dbReference type="GO" id="GO:0005634">
    <property type="term" value="C:nucleus"/>
    <property type="evidence" value="ECO:0007669"/>
    <property type="project" value="TreeGrafter"/>
</dbReference>
<dbReference type="InterPro" id="IPR010314">
    <property type="entry name" value="E3_Ub_ligase_DUF913"/>
</dbReference>
<feature type="compositionally biased region" description="Acidic residues" evidence="8">
    <location>
        <begin position="2447"/>
        <end position="2465"/>
    </location>
</feature>
<feature type="domain" description="HECT" evidence="10">
    <location>
        <begin position="3665"/>
        <end position="3978"/>
    </location>
</feature>
<dbReference type="SUPFAM" id="SSF46934">
    <property type="entry name" value="UBA-like"/>
    <property type="match status" value="1"/>
</dbReference>
<evidence type="ECO:0000256" key="2">
    <source>
        <dbReference type="ARBA" id="ARBA00004906"/>
    </source>
</evidence>
<dbReference type="Pfam" id="PF06012">
    <property type="entry name" value="DUF908"/>
    <property type="match status" value="1"/>
</dbReference>
<comment type="pathway">
    <text evidence="2">Protein modification; protein ubiquitination.</text>
</comment>
<feature type="region of interest" description="Disordered" evidence="8">
    <location>
        <begin position="2540"/>
        <end position="2562"/>
    </location>
</feature>
<evidence type="ECO:0000256" key="1">
    <source>
        <dbReference type="ARBA" id="ARBA00000885"/>
    </source>
</evidence>
<dbReference type="Gene3D" id="1.10.8.10">
    <property type="entry name" value="DNA helicase RuvA subunit, C-terminal domain"/>
    <property type="match status" value="1"/>
</dbReference>
<feature type="compositionally biased region" description="Low complexity" evidence="8">
    <location>
        <begin position="1445"/>
        <end position="1466"/>
    </location>
</feature>
<dbReference type="InterPro" id="IPR015940">
    <property type="entry name" value="UBA"/>
</dbReference>
<feature type="compositionally biased region" description="Polar residues" evidence="8">
    <location>
        <begin position="1888"/>
        <end position="1901"/>
    </location>
</feature>
<evidence type="ECO:0000259" key="10">
    <source>
        <dbReference type="PROSITE" id="PS50237"/>
    </source>
</evidence>
<dbReference type="GO" id="GO:0061630">
    <property type="term" value="F:ubiquitin protein ligase activity"/>
    <property type="evidence" value="ECO:0007669"/>
    <property type="project" value="UniProtKB-EC"/>
</dbReference>
<dbReference type="OrthoDB" id="8068875at2759"/>
<dbReference type="PANTHER" id="PTHR11254:SF67">
    <property type="entry name" value="E3 UBIQUITIN-PROTEIN LIGASE HUWE1"/>
    <property type="match status" value="1"/>
</dbReference>
<dbReference type="STRING" id="289078.A0A2X0MG34"/>
<dbReference type="FunFam" id="3.90.1750.10:FF:000003">
    <property type="entry name" value="E3 ubiquitin-protein ligase UPL1"/>
    <property type="match status" value="1"/>
</dbReference>
<dbReference type="InterPro" id="IPR050409">
    <property type="entry name" value="E3_ubiq-protein_ligase"/>
</dbReference>
<dbReference type="EMBL" id="FMWP01000013">
    <property type="protein sequence ID" value="SCZ89143.1"/>
    <property type="molecule type" value="Genomic_DNA"/>
</dbReference>
<feature type="region of interest" description="Disordered" evidence="8">
    <location>
        <begin position="2977"/>
        <end position="3009"/>
    </location>
</feature>
<keyword evidence="12" id="KW-1185">Reference proteome</keyword>
<dbReference type="SMART" id="SM00165">
    <property type="entry name" value="UBA"/>
    <property type="match status" value="1"/>
</dbReference>
<keyword evidence="5 7" id="KW-0833">Ubl conjugation pathway</keyword>
<feature type="compositionally biased region" description="Low complexity" evidence="8">
    <location>
        <begin position="2773"/>
        <end position="2791"/>
    </location>
</feature>
<name>A0A2X0MG34_9BASI</name>
<feature type="compositionally biased region" description="Low complexity" evidence="8">
    <location>
        <begin position="2818"/>
        <end position="2843"/>
    </location>
</feature>
<dbReference type="Gene3D" id="3.90.1750.10">
    <property type="entry name" value="Hect, E3 ligase catalytic domains"/>
    <property type="match status" value="1"/>
</dbReference>
<feature type="region of interest" description="Disordered" evidence="8">
    <location>
        <begin position="2627"/>
        <end position="2654"/>
    </location>
</feature>
<dbReference type="Gene3D" id="3.30.2410.10">
    <property type="entry name" value="Hect, E3 ligase catalytic domain"/>
    <property type="match status" value="1"/>
</dbReference>
<dbReference type="InterPro" id="IPR018247">
    <property type="entry name" value="EF_Hand_1_Ca_BS"/>
</dbReference>
<dbReference type="Pfam" id="PF14377">
    <property type="entry name" value="UBM"/>
    <property type="match status" value="2"/>
</dbReference>
<dbReference type="InterPro" id="IPR035983">
    <property type="entry name" value="Hect_E3_ubiquitin_ligase"/>
</dbReference>
<dbReference type="SMART" id="SM00119">
    <property type="entry name" value="HECTc"/>
    <property type="match status" value="1"/>
</dbReference>
<comment type="similarity">
    <text evidence="6">Belongs to the UPL family. TOM1/PTR1 subfamily.</text>
</comment>
<feature type="compositionally biased region" description="Basic and acidic residues" evidence="8">
    <location>
        <begin position="1862"/>
        <end position="1875"/>
    </location>
</feature>
<feature type="compositionally biased region" description="Low complexity" evidence="8">
    <location>
        <begin position="3301"/>
        <end position="3318"/>
    </location>
</feature>
<dbReference type="InterPro" id="IPR016024">
    <property type="entry name" value="ARM-type_fold"/>
</dbReference>
<dbReference type="InterPro" id="IPR009060">
    <property type="entry name" value="UBA-like_sf"/>
</dbReference>
<dbReference type="Pfam" id="PF00627">
    <property type="entry name" value="UBA"/>
    <property type="match status" value="1"/>
</dbReference>
<dbReference type="SUPFAM" id="SSF56204">
    <property type="entry name" value="Hect, E3 ligase catalytic domain"/>
    <property type="match status" value="1"/>
</dbReference>
<feature type="region of interest" description="Disordered" evidence="8">
    <location>
        <begin position="3285"/>
        <end position="3358"/>
    </location>
</feature>
<dbReference type="Pfam" id="PF00632">
    <property type="entry name" value="HECT"/>
    <property type="match status" value="1"/>
</dbReference>
<dbReference type="FunFam" id="3.30.2160.10:FF:000001">
    <property type="entry name" value="E3 ubiquitin-protein ligase NEDD4-like"/>
    <property type="match status" value="1"/>
</dbReference>
<keyword evidence="4" id="KW-0808">Transferase</keyword>
<evidence type="ECO:0000256" key="6">
    <source>
        <dbReference type="ARBA" id="ARBA00034494"/>
    </source>
</evidence>
<dbReference type="PROSITE" id="PS50237">
    <property type="entry name" value="HECT"/>
    <property type="match status" value="1"/>
</dbReference>
<feature type="region of interest" description="Disordered" evidence="8">
    <location>
        <begin position="1323"/>
        <end position="1343"/>
    </location>
</feature>
<evidence type="ECO:0000256" key="4">
    <source>
        <dbReference type="ARBA" id="ARBA00022679"/>
    </source>
</evidence>
<reference evidence="12" key="1">
    <citation type="submission" date="2016-10" db="EMBL/GenBank/DDBJ databases">
        <authorList>
            <person name="Jeantristanb JTB J.-T."/>
            <person name="Ricardo R."/>
        </authorList>
    </citation>
    <scope>NUCLEOTIDE SEQUENCE [LARGE SCALE GENOMIC DNA]</scope>
</reference>
<feature type="region of interest" description="Disordered" evidence="8">
    <location>
        <begin position="3156"/>
        <end position="3180"/>
    </location>
</feature>
<dbReference type="UniPathway" id="UPA00143"/>
<evidence type="ECO:0000313" key="12">
    <source>
        <dbReference type="Proteomes" id="UP000249723"/>
    </source>
</evidence>
<dbReference type="GO" id="GO:0000209">
    <property type="term" value="P:protein polyubiquitination"/>
    <property type="evidence" value="ECO:0007669"/>
    <property type="project" value="TreeGrafter"/>
</dbReference>
<dbReference type="PROSITE" id="PS00018">
    <property type="entry name" value="EF_HAND_1"/>
    <property type="match status" value="1"/>
</dbReference>
<feature type="region of interest" description="Disordered" evidence="8">
    <location>
        <begin position="1851"/>
        <end position="1904"/>
    </location>
</feature>
<dbReference type="InterPro" id="IPR000569">
    <property type="entry name" value="HECT_dom"/>
</dbReference>
<feature type="region of interest" description="Disordered" evidence="8">
    <location>
        <begin position="2434"/>
        <end position="2465"/>
    </location>
</feature>
<protein>
    <recommendedName>
        <fullName evidence="3">HECT-type E3 ubiquitin transferase</fullName>
        <ecNumber evidence="3">2.3.2.26</ecNumber>
    </recommendedName>
</protein>
<evidence type="ECO:0000256" key="7">
    <source>
        <dbReference type="PROSITE-ProRule" id="PRU00104"/>
    </source>
</evidence>
<dbReference type="CDD" id="cd00078">
    <property type="entry name" value="HECTc"/>
    <property type="match status" value="1"/>
</dbReference>
<feature type="domain" description="UBA" evidence="9">
    <location>
        <begin position="1376"/>
        <end position="1416"/>
    </location>
</feature>
<feature type="compositionally biased region" description="Polar residues" evidence="8">
    <location>
        <begin position="281"/>
        <end position="325"/>
    </location>
</feature>
<feature type="compositionally biased region" description="Acidic residues" evidence="8">
    <location>
        <begin position="2384"/>
        <end position="2417"/>
    </location>
</feature>
<feature type="region of interest" description="Disordered" evidence="8">
    <location>
        <begin position="1424"/>
        <end position="1476"/>
    </location>
</feature>
<feature type="compositionally biased region" description="Low complexity" evidence="8">
    <location>
        <begin position="1083"/>
        <end position="1093"/>
    </location>
</feature>
<proteinExistence type="inferred from homology"/>
<dbReference type="EC" id="2.3.2.26" evidence="3"/>
<dbReference type="GO" id="GO:0005737">
    <property type="term" value="C:cytoplasm"/>
    <property type="evidence" value="ECO:0007669"/>
    <property type="project" value="TreeGrafter"/>
</dbReference>
<dbReference type="Proteomes" id="UP000249723">
    <property type="component" value="Unassembled WGS sequence"/>
</dbReference>
<feature type="region of interest" description="Disordered" evidence="8">
    <location>
        <begin position="2276"/>
        <end position="2417"/>
    </location>
</feature>
<dbReference type="GO" id="GO:0006511">
    <property type="term" value="P:ubiquitin-dependent protein catabolic process"/>
    <property type="evidence" value="ECO:0007669"/>
    <property type="project" value="TreeGrafter"/>
</dbReference>
<evidence type="ECO:0000256" key="8">
    <source>
        <dbReference type="SAM" id="MobiDB-lite"/>
    </source>
</evidence>
<comment type="catalytic activity">
    <reaction evidence="1">
        <text>S-ubiquitinyl-[E2 ubiquitin-conjugating enzyme]-L-cysteine + [acceptor protein]-L-lysine = [E2 ubiquitin-conjugating enzyme]-L-cysteine + N(6)-ubiquitinyl-[acceptor protein]-L-lysine.</text>
        <dbReference type="EC" id="2.3.2.26"/>
    </reaction>
</comment>
<feature type="compositionally biased region" description="Acidic residues" evidence="8">
    <location>
        <begin position="2742"/>
        <end position="2756"/>
    </location>
</feature>
<feature type="compositionally biased region" description="Basic and acidic residues" evidence="8">
    <location>
        <begin position="2719"/>
        <end position="2734"/>
    </location>
</feature>
<feature type="region of interest" description="Disordered" evidence="8">
    <location>
        <begin position="2213"/>
        <end position="2237"/>
    </location>
</feature>
<evidence type="ECO:0000256" key="5">
    <source>
        <dbReference type="ARBA" id="ARBA00022786"/>
    </source>
</evidence>
<feature type="region of interest" description="Disordered" evidence="8">
    <location>
        <begin position="1055"/>
        <end position="1093"/>
    </location>
</feature>
<feature type="compositionally biased region" description="Polar residues" evidence="8">
    <location>
        <begin position="1060"/>
        <end position="1073"/>
    </location>
</feature>
<feature type="compositionally biased region" description="Low complexity" evidence="8">
    <location>
        <begin position="2861"/>
        <end position="2897"/>
    </location>
</feature>
<gene>
    <name evidence="11" type="ORF">BZ3500_MVSOF-1268-A1-R1_CHR1-1G00988</name>
</gene>
<dbReference type="Pfam" id="PF06025">
    <property type="entry name" value="DUF913"/>
    <property type="match status" value="1"/>
</dbReference>
<accession>A0A2X0MG34</accession>
<dbReference type="Gene3D" id="3.30.2160.10">
    <property type="entry name" value="Hect, E3 ligase catalytic domain"/>
    <property type="match status" value="1"/>
</dbReference>
<dbReference type="SUPFAM" id="SSF48371">
    <property type="entry name" value="ARM repeat"/>
    <property type="match status" value="1"/>
</dbReference>
<evidence type="ECO:0000259" key="9">
    <source>
        <dbReference type="PROSITE" id="PS50030"/>
    </source>
</evidence>
<feature type="compositionally biased region" description="Polar residues" evidence="8">
    <location>
        <begin position="1852"/>
        <end position="1861"/>
    </location>
</feature>
<feature type="compositionally biased region" description="Low complexity" evidence="8">
    <location>
        <begin position="3327"/>
        <end position="3339"/>
    </location>
</feature>
<dbReference type="InterPro" id="IPR010309">
    <property type="entry name" value="E3_Ub_ligase_DUF908"/>
</dbReference>
<organism evidence="11 12">
    <name type="scientific">Microbotryum saponariae</name>
    <dbReference type="NCBI Taxonomy" id="289078"/>
    <lineage>
        <taxon>Eukaryota</taxon>
        <taxon>Fungi</taxon>
        <taxon>Dikarya</taxon>
        <taxon>Basidiomycota</taxon>
        <taxon>Pucciniomycotina</taxon>
        <taxon>Microbotryomycetes</taxon>
        <taxon>Microbotryales</taxon>
        <taxon>Microbotryaceae</taxon>
        <taxon>Microbotryum</taxon>
    </lineage>
</organism>
<dbReference type="InterPro" id="IPR025527">
    <property type="entry name" value="HUWE1/Rev1_UBM"/>
</dbReference>
<feature type="active site" description="Glycyl thioester intermediate" evidence="7">
    <location>
        <position position="3975"/>
    </location>
</feature>
<feature type="compositionally biased region" description="Acidic residues" evidence="8">
    <location>
        <begin position="2292"/>
        <end position="2308"/>
    </location>
</feature>
<feature type="compositionally biased region" description="Acidic residues" evidence="8">
    <location>
        <begin position="2318"/>
        <end position="2371"/>
    </location>
</feature>
<evidence type="ECO:0000313" key="11">
    <source>
        <dbReference type="EMBL" id="SCZ89143.1"/>
    </source>
</evidence>
<sequence>MPATKTRHGSTNPGIAAFVLRLSNEQSTTPPDWPELLLPIVQAGWTWPRTDLQHWIVPLNRFDQVLEKLVADYRLDSMEHPQLKPFDGPTRKIVLAILAFIKVLLENSTNRKIFSSFDVSQSHHSFGAASRRAPARANVFLVSQRLNDLLHTTDLEVLLATLRLALRPAQQFSSTNTGMTSFAISEKRLLNLAQGWGTREYALEMVDLAADDVEIPPELDEVEWQFYKKALATAPLPSSLSPSTPATGVLRKDVDDKGKGKESKSSDTMDVEDDRRPGTSAGPSSNVHSTPAPKRQSSFHNSLLSTPLPSTPGQGPSSSNAPSLQEGLTSIHLGNVRLSKKSAVELLVEACEKYGVPDSSRLELLQKIRIAQSMRSTTERRTLLLIRLLAMTIFAHTTTEAHMQTRLFLYEPDLIAHLAELVHPDRAVPIEIQAASFYALEALAHFKTKLGEVASALNASVSHGILLHVFRRTVSDFDSDNAVTTHEFVDSLFTLLVFFQTNAFVGNQIVAAGIVPMLVDLIKNTRRDRFWIVTKAVLFLDSLMYGYQSAFTLFISSGGLPIFVDRIKQEIDRCLEEHRGKTVAEEDALPIGTLSFDEASLLKGLLRSIQRLIQTSGMTEGLRNLIDTSLLAAVKTILQNRPIFGAQVFALAINITATFVHNEPTCLATIQEAKVPEALYDAIGESIPASIDVLQAIPNAVGALCLNAAGLALFNERPIIAKYFSIFTSERHVRALTERDNGNLLGTSIDELIRHHPTLKDKVFESIMQSLKDIRDNARSYKPDSPDGYLLQVVRGEAAASTSTWAAEGPPLTSAAAAPPVTAIATTSTTGDVEMQDATAAKPTLPPSEGKDNAHLQAIDAFGRFLEGLFQHMAHGKDFAQHEPYDLLLDLLGLPCMPSYAPGTGAFSSISAIFRMLSEFKGVEAVSAILKKTKACLEQTEWLTSTYSGDSKLSSMISPTDTTIDAENERFRQLCTLLSHITLLSDTYNSLSYTHGRLATSMLSVFTTQENAIVLKQLSVVLAATQREGWYLQGVLPEATDPDHAVRQTLHKAPIVTPPVGQSGTEQASQAAATPTFDPPVLATPTATASPSNAPNVRALKEVILAVPQSVQVTLQCIIKLLVHRRSNDTAHRAASKHVATTIAHNLADLLQWPGSSALSSDIAYATNLFRDVSAFLFDPDRPVQSGLQTLLAATFVKVGGLDAYLSLFDKLQDVVSEDASGGFGDLLTTFGALKIALETLNRLTSHRMILESSQTAQLLTRERDRSSPDYFDPHAFLVQLRATILPHILQVWNKPWLRRCPPNVVRSIVGTLVGILKAQGETAADPASTGQTPLGRVNDTEDRDRASAALDRLSVLGGLLNRDRAAAAAQQGPPAVDQTRVAQLVDMGFPRSAVELALQRCRNNVGFATEYLLQHPDLVGAARAREAAEPQAAANEAEDPANPPANQAQAQDGDAAGPNAPAPEAGDPPAPGAANGDVELEIDIVVGEDASMDEIVAAVEQELATTPVVPPPTTEMIETRSREQIDEENKATQAKLDEMRNQLKPEFLAKALVLAEDFGDLVFDIKSALTLLETGPISLKPLLEGLEGVTFAAEDNDVRKAQDNAAAVRWRVIALVLVDQSLRQIIDPNVDTIVAASASFQREYVLRSTDKDSRPKWLASVMLVADSVFSIGEAVIRTTVAPPGEESSVPTLTTLGSNWATERSAWLDLAMDVLKKGISDRETFVSTVRLLMVLTRDHGHAARFVAEQGLEPLLAAFAVERPETAACRAYVTIILRHVVEDASILLPIMESEINAWFSSSRSKNVELAIFLRGLTTIAFRNVTTFLEAVKTTCKLIPRVDSSHGYLIGLQNEPQSSSTRSAEADIRSPIVDRDGAGPAEMSTDEAVRTTSKTPSKLSGSMQLPPKSVPAHVEALMQTILTTAIDATKGALVPIPVPAAEVAVPVADLKTTDAATAADTDAALASAPTAAADAVKKDAKDAHIPADLPLGDYYQGTYALSALAELVAAYPVCKTSLLSFSSRRPRDPSSTGPVKPKLSFLHFILNDLLPVGSISTPSDFESRRRTAVSNVAAIVVVALCHDPTPSSIGAPSADAYVLELTNARKSVLDSIARAFRDATSSSEPMDIRYGRLLMLSELCHRLLSSRPFTSVNKGSDETSMQIAKMMLEKNFAGILTNALAEVDLNFPSVNNLINSILRPLEQLTKVVTKVGRRPGATGGGSLVGGARRSGADIDDSTGMEEYIDEDDIEEVIEVGSDEEEDQEPPDLYRNSALGMYEGELEPGNNEDAYMTGESEDYDDEDDMMDEMDDGALPGSDVSDISDDEDEDAIDEAETMADEMEMRDEMDDDDDDSDSDDEDRDDDDDDSDLDDDDALIHDDLLGPGSGDEDEDEDDEGIDEIIEEGGIDGDDDGWVDEDEGDLVINDDGDLADIEAGFVDHEGTPIRAAAAEDDDEEGDSEDPDSYTDEEEHYIAGELEFEAEMTDQLHAAQGGGGALNWGQLAGDTGRRARTDMVADADVFGNPRRNHPSTQAAAAHPLLVETPASDGGADSLVSRRDRGAGARGTPEYEAWANNIERMLGPGGVDTLHQLLGQHGLAHLSGPDQLRVGIAPGPDGGLAMVIDPTPLPHAQGGEAQGAARTYRSSTTPTGAPPSSRSVARQLAERLGATSEFFPVQTAQRWHDESKIIQGAMTTVERSSRLTQHVINALIAPARELAQNEEATERRAKENTDDRVDVSGEVASEGQEDGEQVDGAEEGDDHPVPEPMDVENPSAQAAPAVTVTTAAPPTAAAAPLPSDDVQAVMALARSLAAGLAVPSSDAAGNTSSTAPPSSSVESSAPAMAGGPAPTPMDEEPALASPEAFSSTNEPSAAAPAEASGSSNTGPTATTLTGAGDEAAAAPAERVVIQVRGRAVDITDTGIDPTFLEALPDDMREEVLNQHFREARSTGPPPPVVPVESNIDTTFLDALPPEIRAEVLQQEAAQARRERARDGAAAGGAQAGVRPERTDPGLEQREREADLLFGPGGLPDIVAQVRGAAPQRARARGQGGIARQFISALDAAAAAATGTPVAGSSAAKKAPAHREAIQLLDKAGLATLVRLLFFPQPLRRNSLQKVLVNLCENSRTRTELITLLLTILQDGTRDVSAVDKSFSQMSLRASKSLTTSKDTPRRRAGLDTPGGTLPHFPGESVPNLIAQRCLEALMYLVAASEQASLFFLTEQELRRSWKKGKGKEKAAPHTTYPIIVLLGLLDRPALLKTQSMMDYLTNLTATITRSLSALQKKNSKASLGPEATVASTESTGDVSASAAAVTTTATTSEAAQPQEGLGATGASSGGEPASASDNAAPKDAKDVSPADALVKSPPQIPASVLRLVVNVLDAGECSSKTFQQTLILIQHLSYLPEAREIISDELRSRAQALADSILPDLDELLQTIQGSDQVRGATLAKFSPASASQAKLLRILKTIDWVNGPQKKSPAASEDPTTGKKKLTVEEEKVKEIFHEFRFDGLWSRLSESLLAVEARPELLYLATVLLPLIESLMVVSKYAFVGSSTKADEGMPLASPQIALSPTLQSPLEDKTMGNIFLRFTDAHRKILNTMVKNNPSLLSGSFSILIHNPKVLEFENKRAYFFSRLHDRSQRRGQHYGNLAVNVRRSHVFEDSFRVFERHTGDEIKFGKLNVKFYNEEGVDAGGVTREWFSALARQMFNPGYALFQPQAADSLTYQPNKSSSINELHLAFFKFVGHIIGKALHDQRVLEAYFSRSVYKHMLGKRIDHNDLESIDPEYHKSLVWMLENDIDGVIDLTFSIESDDFGVTSVVDLLPNGRNIPVTNANKHEYVRLIADQRLSIEIKDQIDVNLPFLDQALLKGLYEIVPKDLMRIFSERELELLISGLPEIDVDEWRANTNLVNFTSTDPVIGYFWRAVRSFSHEERAKLLQFVSGSSRVPLEGFASLQGMSGVTKFSIHSAGASKALPTAHTCFNRELCRITLGGQSVNPLHPVPKTELDLPTSYQSYEELRKALLTSITEGAGSFGFA</sequence>
<feature type="compositionally biased region" description="Basic and acidic residues" evidence="8">
    <location>
        <begin position="250"/>
        <end position="277"/>
    </location>
</feature>
<evidence type="ECO:0000256" key="3">
    <source>
        <dbReference type="ARBA" id="ARBA00012485"/>
    </source>
</evidence>
<feature type="compositionally biased region" description="Low complexity" evidence="8">
    <location>
        <begin position="2641"/>
        <end position="2654"/>
    </location>
</feature>
<feature type="region of interest" description="Disordered" evidence="8">
    <location>
        <begin position="235"/>
        <end position="325"/>
    </location>
</feature>
<feature type="region of interest" description="Disordered" evidence="8">
    <location>
        <begin position="2714"/>
        <end position="2792"/>
    </location>
</feature>
<feature type="region of interest" description="Disordered" evidence="8">
    <location>
        <begin position="2809"/>
        <end position="2897"/>
    </location>
</feature>